<sequence>MATFIKSDLEFILQQILIAEANAAGEDITNLIPNTELPFGMRTVSGEGNNLNPGSSLFGAADTVFPRLLTPLFRAAQPVSVDLDGPGGQQVGDPTSYQQTSGYVFDSQPRTISNLIVDQTANNPAAVAAAAANGGAAIVPSPGLDGIFGTADDHEVFHIPNISPDVGLTVSFNSWMTFFGQFFDHGLDLVTKGGSGTVFIPLQPDDPLYVPGGQTNFMVVTRATNQPGPDGILGTADDIHEHSNTTSPFVDQNQTYSSHPSHQVFLRAYVLDVSGKPVATGKLITNRNLGPDGQFGTADDVEIGGMATWAVVKAQARDILGINLTDANFEDVPLLATDDYGNFIKGPNGFPQVVMADGSLVEGNLAAPVDLTNAVSTEHQFLIDIAHNAVPVNSQTGAMLAPDADDVAGGPVAAGFYDNELLDAHYIAGDGRVNENIGLTTVHHIFHSEHNRLVEVTKAEIINSGDLDFLNQWLLTPVASIPADTSTLDWNGERLFQAAKFGTEMQYQHLVFEEFARSIQPQINAFIDFDATVDPSIVAEFAHTVYRFGHSMLTETIDRFDPTFGSSEIGLIAAFLNPLEFAASGPTPDEAAGAIVRGLTRQVGNEIDEFVTEALRNNLVGLPLDLPAINIARGRDAGIPSLNAARRTFFDGTGDAQLKPYSSWVDFSENIKHPESLINFIAAYGTHSSITSQTTLVGMREAATAIVLGGAGEPADRLDFLYSTGAWASGADGVTSTGLDDIDFWIGGLAEEKMPFGGFLGSTFNFVFETQLEALQDGDRFYYLHRLAGLNFLKELENNTFSNLVMLNTNVTHLPGLIFQTPGLTLEVNQSLQYNPGVIAGLDGIVGTADDLTANDDPVGPSSHAAGSGREDFFTALVIRDNPDTVGPDSNYLHYTGDETVVLGGTAGDDILIAGDSDDDTLYGDAGNDYLDGGYGADNLFGGDGDDIIADRGGDDIIHGGDGNDVIHGGNGLNLILGDAGNDFIVNGEDFSDIFGGTGNDFILGSRLDAFPNGNEGDDWLELGLQDGAAGDNFDPLSQDQVIGNDVFLGDGGFDEALGEGGDDIIVGSEGNDKYDGVSGFDWVTWKDSRFGVTQDMFRNPLVVTPAPLEATYFQVEGLSGSSHADILRGDDVDSTQIQGAGFTGSVLTNIDLIAGLRALLENSLGGPVSSFDAGNIILGGAGSDIIEGRGGDDIIDGDQWLNVRISVRENIDGSGAEIASYDSMIPLVPLMLNGTYNPGQLVIAREVLDANDGGFDTAVFTGLASEYIISVDDNGTPGDLSDDIVTVEDTFINGDGIDRLTNIERLQFNDQSIVLVTGLNNEPTGQLSLSDLTPAVGQQLTVSLGTVADADGIAGRVTYIWQFERDAGSGIFEDISYQLAPRLAPDVLGPKWTVTQELQGFALRVKAHYLDANGVNETVFSAPTAVVAAGTPAPAPAALINGPQNGIVSEGVHFLGSDLQFILDQIKLAERNAAGEDILDLVPHPRMAVGLRTVDGTFNNLMPNQSTFGAAEPVFPRLLDPLFQDAETLTVEDGPGGVNVGETTSYSQTSGFVQDSQPRTISNLIVDQTANNPAAVAAAATNAGAEVVDGLRADGTPFQTFFLPNVAADIGLTAPFNAWMTFFGQFFDHGLDLVTKGGSGTVFMPLQPDDPLFVPGSPTNFMVMTRATNLPGADGVLGTADDIHQQSNTTSPFVDQNQTYSSHPSHQVFLRAYAFNANGEPVATGRLITNRELGADGIFGTADDVEIGGMATWKVVKAQARDILGINLTDADVENLPLLATDAYGNFIKGPNGFPQVVMKGIDGIAGTADDFLQEGNPLAPVDLTNAVRTGHQFLIDIAHNAAPAGLAPDSDNVVGLSEPGTYDNELLDAHYIAGDGRVNENIGLTAVHHIFHSEHNRLVQHTKDVVLETAGGGDVSFLNEWLLVPVVAVPADLNSLVWNGERLFQTAKFGTEMQYQHLVFEEFARTIQPNIDVFIPNFQNYQSEIDPSIVAEFAHTVYRFGHSMLTETIDRLDANFVSSEIGLIQAFLNPQAFAASGATPDEAAGAIIRGVTRQVGNEIDEFVTEALRNNLVGLPLDLAAINIARGRDTGIPSLNAARRDFYHGTGDAQLKPYSSWADFVQHIKHPESLINFIAAYGTHSTITAQTTLDGKREAAAAIVLGGVGEPADRIDFLYSTGAWASAANGVTTTGLDAVDFWIGGLAEEKTPFGGFLGSTFNFVFEEQLEKLQNGDRFYYLERAAGQNFLTELENSSFAKLIMANSSATHLPGLVFLTSLILEADPTRQSAPDPVGDNPLVPLVIRDDPTTPLVESNYLKYTGAETVVLGGTEGNDTLIAGDSDDDTLWGDGGDDYLEGGYGNDNLRGGAGDDILTDIGGDDNLQGSEGNDVILGGNGLNLVLGGFGQDFIFTGSDASEAFGGPGNDFILGSQANEQDMGNEGDDWLEQGNLDGNPGDNFDPFNRDLVIGNDVFLGSGGPDIMNAEGGDDIMVGNADAGDKYLGASGFDWVTFKDDQVGVGVDMNVRAVGVGPGPLAAGIIARFSFVEGLSGSAFSDYLRGDDRDALQIANSGAQGSVLTNIGLVHGLQELLNNAMGSNVTSFGAGNIMLGGDGSDIIEGRAGDDIIDGDKWLNVRISVRAGVDANGLPTGDEIASYDSMVPLIPLMLNRTYNPGQLQIAREILPGSGGFNFDTAEYAGLLSDYTVVETGPGNYMVIDNVGTDGTDRLSGIERLQFNDQSLVLVDGLNAEAVGLASINDFTPEVGSLLSAGVEGVTDADNPGIGRVTGPVSYTWQADFTGTGLFEDITIATGVGVDTATGPTFRVTEDLEGLSLRVKAVYQDAQGVLETVFSTPTATVSAVAVNDAPVGTMLISDTTPIVGQQLTATRAFTDPDGPANPALAYQWQSGSGGVFNNIVGATQQTFSPTLAHVGLQLRVMVTYTDGLGALETVTSVATSAVASVIVGTAGDDVIIGTALDDEIQGLGGNDTLNGAGGNDVVDGGDGNDILSGGNGLGDDILIGGAGNDLLNGGPGADTMSGGTGNDMYIVDNTGDVVIEGLNAGVDRVHTLLSSYTLGANLENLSYAGTGDF</sequence>
<evidence type="ECO:0000256" key="4">
    <source>
        <dbReference type="ARBA" id="ARBA00022656"/>
    </source>
</evidence>
<dbReference type="InterPro" id="IPR001343">
    <property type="entry name" value="Hemolysn_Ca-bd"/>
</dbReference>
<dbReference type="Gene3D" id="1.10.640.10">
    <property type="entry name" value="Haem peroxidase domain superfamily, animal type"/>
    <property type="match status" value="2"/>
</dbReference>
<keyword evidence="8" id="KW-0472">Membrane</keyword>
<dbReference type="SUPFAM" id="SSF48113">
    <property type="entry name" value="Heme-dependent peroxidases"/>
    <property type="match status" value="2"/>
</dbReference>
<evidence type="ECO:0000256" key="9">
    <source>
        <dbReference type="ARBA" id="ARBA00023180"/>
    </source>
</evidence>
<dbReference type="STRING" id="289003.SAMN05216190_12477"/>
<evidence type="ECO:0000256" key="3">
    <source>
        <dbReference type="ARBA" id="ARBA00022525"/>
    </source>
</evidence>
<dbReference type="Gene3D" id="2.60.40.2700">
    <property type="match status" value="1"/>
</dbReference>
<dbReference type="CDD" id="cd09821">
    <property type="entry name" value="An_peroxidase_bacterial_2"/>
    <property type="match status" value="2"/>
</dbReference>
<dbReference type="InterPro" id="IPR019791">
    <property type="entry name" value="Haem_peroxidase_animal"/>
</dbReference>
<evidence type="ECO:0000256" key="6">
    <source>
        <dbReference type="ARBA" id="ARBA00022837"/>
    </source>
</evidence>
<keyword evidence="3" id="KW-0964">Secreted</keyword>
<dbReference type="InterPro" id="IPR011049">
    <property type="entry name" value="Serralysin-like_metalloprot_C"/>
</dbReference>
<dbReference type="InterPro" id="IPR037120">
    <property type="entry name" value="Haem_peroxidase_sf_animal"/>
</dbReference>
<dbReference type="PRINTS" id="PR01488">
    <property type="entry name" value="RTXTOXINA"/>
</dbReference>
<reference evidence="11" key="1">
    <citation type="submission" date="2016-10" db="EMBL/GenBank/DDBJ databases">
        <authorList>
            <person name="Varghese N."/>
            <person name="Submissions S."/>
        </authorList>
    </citation>
    <scope>NUCLEOTIDE SEQUENCE [LARGE SCALE GENOMIC DNA]</scope>
    <source>
        <strain evidence="11">DSM 17834</strain>
    </source>
</reference>
<evidence type="ECO:0000256" key="8">
    <source>
        <dbReference type="ARBA" id="ARBA00023136"/>
    </source>
</evidence>
<dbReference type="Pfam" id="PF00353">
    <property type="entry name" value="HemolysinCabind"/>
    <property type="match status" value="10"/>
</dbReference>
<feature type="non-terminal residue" evidence="10">
    <location>
        <position position="3087"/>
    </location>
</feature>
<dbReference type="PROSITE" id="PS00330">
    <property type="entry name" value="HEMOLYSIN_CALCIUM"/>
    <property type="match status" value="6"/>
</dbReference>
<keyword evidence="5" id="KW-0677">Repeat</keyword>
<dbReference type="InterPro" id="IPR018511">
    <property type="entry name" value="Hemolysin-typ_Ca-bd_CS"/>
</dbReference>
<dbReference type="GO" id="GO:0005509">
    <property type="term" value="F:calcium ion binding"/>
    <property type="evidence" value="ECO:0007669"/>
    <property type="project" value="InterPro"/>
</dbReference>
<protein>
    <submittedName>
        <fullName evidence="10">Hemolysin-type calcium-binding repeat-containing protein</fullName>
    </submittedName>
</protein>
<evidence type="ECO:0000313" key="10">
    <source>
        <dbReference type="EMBL" id="SFP92571.1"/>
    </source>
</evidence>
<dbReference type="SUPFAM" id="SSF51120">
    <property type="entry name" value="beta-Roll"/>
    <property type="match status" value="4"/>
</dbReference>
<dbReference type="Pfam" id="PF03098">
    <property type="entry name" value="An_peroxidase"/>
    <property type="match status" value="4"/>
</dbReference>
<comment type="subcellular location">
    <subcellularLocation>
        <location evidence="1">Membrane</location>
    </subcellularLocation>
    <subcellularLocation>
        <location evidence="2">Secreted</location>
    </subcellularLocation>
</comment>
<dbReference type="GO" id="GO:0004601">
    <property type="term" value="F:peroxidase activity"/>
    <property type="evidence" value="ECO:0007669"/>
    <property type="project" value="InterPro"/>
</dbReference>
<evidence type="ECO:0000313" key="11">
    <source>
        <dbReference type="Proteomes" id="UP000198784"/>
    </source>
</evidence>
<dbReference type="Gene3D" id="2.150.10.10">
    <property type="entry name" value="Serralysin-like metalloprotease, C-terminal"/>
    <property type="match status" value="3"/>
</dbReference>
<dbReference type="PRINTS" id="PR00313">
    <property type="entry name" value="CABNDNGRPT"/>
</dbReference>
<evidence type="ECO:0000256" key="2">
    <source>
        <dbReference type="ARBA" id="ARBA00004613"/>
    </source>
</evidence>
<keyword evidence="4" id="KW-0800">Toxin</keyword>
<dbReference type="PANTHER" id="PTHR11475:SF4">
    <property type="entry name" value="CHORION PEROXIDASE"/>
    <property type="match status" value="1"/>
</dbReference>
<evidence type="ECO:0000256" key="7">
    <source>
        <dbReference type="ARBA" id="ARBA00023026"/>
    </source>
</evidence>
<gene>
    <name evidence="10" type="ORF">SAMN05216190_12477</name>
</gene>
<accession>A0A1I5UB95</accession>
<dbReference type="GO" id="GO:0020037">
    <property type="term" value="F:heme binding"/>
    <property type="evidence" value="ECO:0007669"/>
    <property type="project" value="InterPro"/>
</dbReference>
<dbReference type="EMBL" id="FOWX01000024">
    <property type="protein sequence ID" value="SFP92571.1"/>
    <property type="molecule type" value="Genomic_DNA"/>
</dbReference>
<dbReference type="PROSITE" id="PS50292">
    <property type="entry name" value="PEROXIDASE_3"/>
    <property type="match status" value="2"/>
</dbReference>
<dbReference type="GO" id="GO:0006979">
    <property type="term" value="P:response to oxidative stress"/>
    <property type="evidence" value="ECO:0007669"/>
    <property type="project" value="InterPro"/>
</dbReference>
<name>A0A1I5UB95_9PSED</name>
<organism evidence="10 11">
    <name type="scientific">Pseudomonas borbori</name>
    <dbReference type="NCBI Taxonomy" id="289003"/>
    <lineage>
        <taxon>Bacteria</taxon>
        <taxon>Pseudomonadati</taxon>
        <taxon>Pseudomonadota</taxon>
        <taxon>Gammaproteobacteria</taxon>
        <taxon>Pseudomonadales</taxon>
        <taxon>Pseudomonadaceae</taxon>
        <taxon>Pseudomonas</taxon>
    </lineage>
</organism>
<keyword evidence="11" id="KW-1185">Reference proteome</keyword>
<dbReference type="InterPro" id="IPR003995">
    <property type="entry name" value="RTX_toxin_determinant-A"/>
</dbReference>
<evidence type="ECO:0000256" key="5">
    <source>
        <dbReference type="ARBA" id="ARBA00022737"/>
    </source>
</evidence>
<proteinExistence type="predicted"/>
<dbReference type="GO" id="GO:0005576">
    <property type="term" value="C:extracellular region"/>
    <property type="evidence" value="ECO:0007669"/>
    <property type="project" value="UniProtKB-SubCell"/>
</dbReference>
<dbReference type="InterPro" id="IPR010255">
    <property type="entry name" value="Haem_peroxidase_sf"/>
</dbReference>
<evidence type="ECO:0000256" key="1">
    <source>
        <dbReference type="ARBA" id="ARBA00004370"/>
    </source>
</evidence>
<dbReference type="GO" id="GO:0016020">
    <property type="term" value="C:membrane"/>
    <property type="evidence" value="ECO:0007669"/>
    <property type="project" value="UniProtKB-SubCell"/>
</dbReference>
<dbReference type="RefSeq" id="WP_090503187.1">
    <property type="nucleotide sequence ID" value="NZ_FOWX01000024.1"/>
</dbReference>
<dbReference type="Proteomes" id="UP000198784">
    <property type="component" value="Unassembled WGS sequence"/>
</dbReference>
<dbReference type="GO" id="GO:0090729">
    <property type="term" value="F:toxin activity"/>
    <property type="evidence" value="ECO:0007669"/>
    <property type="project" value="UniProtKB-KW"/>
</dbReference>
<keyword evidence="6" id="KW-0106">Calcium</keyword>
<keyword evidence="7" id="KW-0843">Virulence</keyword>
<dbReference type="OrthoDB" id="223957at2"/>
<keyword evidence="9" id="KW-0325">Glycoprotein</keyword>
<dbReference type="PANTHER" id="PTHR11475">
    <property type="entry name" value="OXIDASE/PEROXIDASE"/>
    <property type="match status" value="1"/>
</dbReference>